<proteinExistence type="predicted"/>
<dbReference type="Pfam" id="PF01869">
    <property type="entry name" value="BcrAD_BadFG"/>
    <property type="match status" value="1"/>
</dbReference>
<keyword evidence="2" id="KW-0418">Kinase</keyword>
<accession>A0ABV3T2R8</accession>
<dbReference type="InterPro" id="IPR043129">
    <property type="entry name" value="ATPase_NBD"/>
</dbReference>
<dbReference type="Proteomes" id="UP001556631">
    <property type="component" value="Unassembled WGS sequence"/>
</dbReference>
<dbReference type="EMBL" id="JBFPJR010000043">
    <property type="protein sequence ID" value="MEX0429448.1"/>
    <property type="molecule type" value="Genomic_DNA"/>
</dbReference>
<dbReference type="CDD" id="cd24007">
    <property type="entry name" value="ASKHA_NBD_eukNAGK-like"/>
    <property type="match status" value="1"/>
</dbReference>
<gene>
    <name evidence="2" type="ORF">AB3X52_17665</name>
</gene>
<dbReference type="RefSeq" id="WP_367995413.1">
    <property type="nucleotide sequence ID" value="NZ_JBFPJR010000043.1"/>
</dbReference>
<reference evidence="2 3" key="1">
    <citation type="submission" date="2024-07" db="EMBL/GenBank/DDBJ databases">
        <authorList>
            <person name="Lee S."/>
            <person name="Kang M."/>
        </authorList>
    </citation>
    <scope>NUCLEOTIDE SEQUENCE [LARGE SCALE GENOMIC DNA]</scope>
    <source>
        <strain evidence="2 3">DS6</strain>
    </source>
</reference>
<evidence type="ECO:0000313" key="2">
    <source>
        <dbReference type="EMBL" id="MEX0429448.1"/>
    </source>
</evidence>
<keyword evidence="2" id="KW-0808">Transferase</keyword>
<dbReference type="Gene3D" id="3.30.420.40">
    <property type="match status" value="2"/>
</dbReference>
<dbReference type="PANTHER" id="PTHR43190">
    <property type="entry name" value="N-ACETYL-D-GLUCOSAMINE KINASE"/>
    <property type="match status" value="1"/>
</dbReference>
<dbReference type="GO" id="GO:0016301">
    <property type="term" value="F:kinase activity"/>
    <property type="evidence" value="ECO:0007669"/>
    <property type="project" value="UniProtKB-KW"/>
</dbReference>
<comment type="caution">
    <text evidence="2">The sequence shown here is derived from an EMBL/GenBank/DDBJ whole genome shotgun (WGS) entry which is preliminary data.</text>
</comment>
<dbReference type="SUPFAM" id="SSF53067">
    <property type="entry name" value="Actin-like ATPase domain"/>
    <property type="match status" value="2"/>
</dbReference>
<evidence type="ECO:0000313" key="3">
    <source>
        <dbReference type="Proteomes" id="UP001556631"/>
    </source>
</evidence>
<evidence type="ECO:0000259" key="1">
    <source>
        <dbReference type="Pfam" id="PF01869"/>
    </source>
</evidence>
<sequence>MTGPWTTTPPSAYVAVDGGGTSTRSVVVDATGRRLGVARAGSGNPVSAGTELSARSITESVAAALAAAGLGADRLGLLLLAVAGTGSPTHREELRRRLIEAGLVMPVVFESDLLAMFAAGTHVLDGYALVAGTGAAAIRVEDGRQVAVADGLGWLLGDDGSGFWIGRRVVRAALADLDGRGPTTALTSLLLGRLGLAPDVASPRETVAAAVSRLYADRPVRLAEFARLAFEARGDEAAATILRGAGSALARTLHAVAVPPLRGPVVLGGSILAHHPDLGAVVAGELARILPDGEEPVDVRTVTDGLTGAAVLALRRAGLTVDEAVHARLRSSIS</sequence>
<dbReference type="PANTHER" id="PTHR43190:SF3">
    <property type="entry name" value="N-ACETYL-D-GLUCOSAMINE KINASE"/>
    <property type="match status" value="1"/>
</dbReference>
<dbReference type="InterPro" id="IPR002731">
    <property type="entry name" value="ATPase_BadF"/>
</dbReference>
<feature type="domain" description="ATPase BadF/BadG/BcrA/BcrD type" evidence="1">
    <location>
        <begin position="16"/>
        <end position="281"/>
    </location>
</feature>
<dbReference type="InterPro" id="IPR052519">
    <property type="entry name" value="Euk-type_GlcNAc_Kinase"/>
</dbReference>
<name>A0ABV3T2R8_9ACTN</name>
<organism evidence="2 3">
    <name type="scientific">Nocardioides eburneus</name>
    <dbReference type="NCBI Taxonomy" id="3231482"/>
    <lineage>
        <taxon>Bacteria</taxon>
        <taxon>Bacillati</taxon>
        <taxon>Actinomycetota</taxon>
        <taxon>Actinomycetes</taxon>
        <taxon>Propionibacteriales</taxon>
        <taxon>Nocardioidaceae</taxon>
        <taxon>Nocardioides</taxon>
    </lineage>
</organism>
<keyword evidence="3" id="KW-1185">Reference proteome</keyword>
<protein>
    <submittedName>
        <fullName evidence="2">N-acetylglucosamine kinase</fullName>
    </submittedName>
</protein>